<keyword evidence="5" id="KW-0496">Mitochondrion</keyword>
<evidence type="ECO:0000256" key="9">
    <source>
        <dbReference type="SAM" id="SignalP"/>
    </source>
</evidence>
<dbReference type="EMBL" id="JAODUP010000282">
    <property type="protein sequence ID" value="KAK2153864.1"/>
    <property type="molecule type" value="Genomic_DNA"/>
</dbReference>
<evidence type="ECO:0000256" key="7">
    <source>
        <dbReference type="ARBA" id="ARBA00035192"/>
    </source>
</evidence>
<feature type="chain" id="PRO_5042193293" description="Large ribosomal subunit protein mL40" evidence="9">
    <location>
        <begin position="25"/>
        <end position="233"/>
    </location>
</feature>
<evidence type="ECO:0000313" key="11">
    <source>
        <dbReference type="Proteomes" id="UP001208570"/>
    </source>
</evidence>
<dbReference type="PANTHER" id="PTHR13359">
    <property type="entry name" value="39S RIBOSOMAL PROTEIN L40, MITOCHONDRIAL"/>
    <property type="match status" value="1"/>
</dbReference>
<dbReference type="InterPro" id="IPR039145">
    <property type="entry name" value="Ribosomal_mL40_metazoa/plant"/>
</dbReference>
<dbReference type="GO" id="GO:0005762">
    <property type="term" value="C:mitochondrial large ribosomal subunit"/>
    <property type="evidence" value="ECO:0007669"/>
    <property type="project" value="InterPro"/>
</dbReference>
<evidence type="ECO:0000256" key="8">
    <source>
        <dbReference type="ARBA" id="ARBA00083752"/>
    </source>
</evidence>
<evidence type="ECO:0000256" key="3">
    <source>
        <dbReference type="ARBA" id="ARBA00022946"/>
    </source>
</evidence>
<comment type="subcellular location">
    <subcellularLocation>
        <location evidence="1">Mitochondrion</location>
    </subcellularLocation>
</comment>
<evidence type="ECO:0000256" key="2">
    <source>
        <dbReference type="ARBA" id="ARBA00009360"/>
    </source>
</evidence>
<dbReference type="Proteomes" id="UP001208570">
    <property type="component" value="Unassembled WGS sequence"/>
</dbReference>
<feature type="signal peptide" evidence="9">
    <location>
        <begin position="1"/>
        <end position="24"/>
    </location>
</feature>
<reference evidence="10" key="1">
    <citation type="journal article" date="2023" name="Mol. Biol. Evol.">
        <title>Third-Generation Sequencing Reveals the Adaptive Role of the Epigenome in Three Deep-Sea Polychaetes.</title>
        <authorList>
            <person name="Perez M."/>
            <person name="Aroh O."/>
            <person name="Sun Y."/>
            <person name="Lan Y."/>
            <person name="Juniper S.K."/>
            <person name="Young C.R."/>
            <person name="Angers B."/>
            <person name="Qian P.Y."/>
        </authorList>
    </citation>
    <scope>NUCLEOTIDE SEQUENCE</scope>
    <source>
        <strain evidence="10">P08H-3</strain>
    </source>
</reference>
<proteinExistence type="inferred from homology"/>
<keyword evidence="9" id="KW-0732">Signal</keyword>
<dbReference type="Pfam" id="PF09812">
    <property type="entry name" value="MRP-L28"/>
    <property type="match status" value="1"/>
</dbReference>
<protein>
    <recommendedName>
        <fullName evidence="7">Large ribosomal subunit protein mL40</fullName>
    </recommendedName>
    <alternativeName>
        <fullName evidence="8">39S ribosomal protein L40, mitochondrial</fullName>
    </alternativeName>
</protein>
<name>A0AAD9N4D3_9ANNE</name>
<dbReference type="Gene3D" id="6.10.250.3440">
    <property type="match status" value="1"/>
</dbReference>
<evidence type="ECO:0000313" key="10">
    <source>
        <dbReference type="EMBL" id="KAK2153864.1"/>
    </source>
</evidence>
<organism evidence="10 11">
    <name type="scientific">Paralvinella palmiformis</name>
    <dbReference type="NCBI Taxonomy" id="53620"/>
    <lineage>
        <taxon>Eukaryota</taxon>
        <taxon>Metazoa</taxon>
        <taxon>Spiralia</taxon>
        <taxon>Lophotrochozoa</taxon>
        <taxon>Annelida</taxon>
        <taxon>Polychaeta</taxon>
        <taxon>Sedentaria</taxon>
        <taxon>Canalipalpata</taxon>
        <taxon>Terebellida</taxon>
        <taxon>Terebelliformia</taxon>
        <taxon>Alvinellidae</taxon>
        <taxon>Paralvinella</taxon>
    </lineage>
</organism>
<keyword evidence="6" id="KW-0687">Ribonucleoprotein</keyword>
<dbReference type="PANTHER" id="PTHR13359:SF2">
    <property type="entry name" value="LARGE RIBOSOMAL SUBUNIT PROTEIN ML40"/>
    <property type="match status" value="1"/>
</dbReference>
<evidence type="ECO:0000256" key="1">
    <source>
        <dbReference type="ARBA" id="ARBA00004173"/>
    </source>
</evidence>
<keyword evidence="3" id="KW-0809">Transit peptide</keyword>
<keyword evidence="4" id="KW-0689">Ribosomal protein</keyword>
<dbReference type="AlphaFoldDB" id="A0AAD9N4D3"/>
<evidence type="ECO:0000256" key="5">
    <source>
        <dbReference type="ARBA" id="ARBA00023128"/>
    </source>
</evidence>
<comment type="caution">
    <text evidence="10">The sequence shown here is derived from an EMBL/GenBank/DDBJ whole genome shotgun (WGS) entry which is preliminary data.</text>
</comment>
<dbReference type="FunFam" id="6.10.250.3440:FF:000001">
    <property type="entry name" value="Mitochondrial ribosomal protein L40"/>
    <property type="match status" value="1"/>
</dbReference>
<evidence type="ECO:0000256" key="4">
    <source>
        <dbReference type="ARBA" id="ARBA00022980"/>
    </source>
</evidence>
<sequence length="233" mass="26831">MLKNEAVAVGPEVLLLQLWHFLCADVMLVLRGTSTGCQSCRRFTTSGGPLAFQATPRLSAEPPKKKKRIDSQAVLLKEIKRRNKLEKSIKKLESRARILKPVEEIHGERSFVRTMKERHREKPVLTFEESERRIKLFREWAQYKNSQHTEQINAILTAIKSRERAMDELRKISEQLYLDALKIDSKLIPYTVRGPVQTPPIAGYEAPDGEVTNTTRLFEGEETHRPFPVIDTK</sequence>
<gene>
    <name evidence="10" type="ORF">LSH36_282g00015</name>
</gene>
<evidence type="ECO:0000256" key="6">
    <source>
        <dbReference type="ARBA" id="ARBA00023274"/>
    </source>
</evidence>
<accession>A0AAD9N4D3</accession>
<dbReference type="InterPro" id="IPR019192">
    <property type="entry name" value="Ribosomal_mL40"/>
</dbReference>
<keyword evidence="11" id="KW-1185">Reference proteome</keyword>
<comment type="similarity">
    <text evidence="2">Belongs to the mitochondrion-specific ribosomal protein mL40 family.</text>
</comment>